<evidence type="ECO:0000313" key="3">
    <source>
        <dbReference type="EMBL" id="OEU96295.1"/>
    </source>
</evidence>
<organism evidence="3 4">
    <name type="scientific">Streptomyces oceani</name>
    <dbReference type="NCBI Taxonomy" id="1075402"/>
    <lineage>
        <taxon>Bacteria</taxon>
        <taxon>Bacillati</taxon>
        <taxon>Actinomycetota</taxon>
        <taxon>Actinomycetes</taxon>
        <taxon>Kitasatosporales</taxon>
        <taxon>Streptomycetaceae</taxon>
        <taxon>Streptomyces</taxon>
    </lineage>
</organism>
<keyword evidence="2" id="KW-0812">Transmembrane</keyword>
<evidence type="ECO:0000313" key="4">
    <source>
        <dbReference type="Proteomes" id="UP000176101"/>
    </source>
</evidence>
<dbReference type="Proteomes" id="UP000176101">
    <property type="component" value="Unassembled WGS sequence"/>
</dbReference>
<feature type="transmembrane region" description="Helical" evidence="2">
    <location>
        <begin position="66"/>
        <end position="87"/>
    </location>
</feature>
<dbReference type="STRING" id="1075402.AN216_21610"/>
<dbReference type="PATRIC" id="fig|1075402.3.peg.511"/>
<name>A0A1E7JX98_9ACTN</name>
<evidence type="ECO:0000256" key="1">
    <source>
        <dbReference type="SAM" id="MobiDB-lite"/>
    </source>
</evidence>
<accession>A0A1E7JX98</accession>
<feature type="compositionally biased region" description="Basic and acidic residues" evidence="1">
    <location>
        <begin position="110"/>
        <end position="129"/>
    </location>
</feature>
<evidence type="ECO:0000256" key="2">
    <source>
        <dbReference type="SAM" id="Phobius"/>
    </source>
</evidence>
<feature type="transmembrane region" description="Helical" evidence="2">
    <location>
        <begin position="147"/>
        <end position="168"/>
    </location>
</feature>
<feature type="transmembrane region" description="Helical" evidence="2">
    <location>
        <begin position="32"/>
        <end position="54"/>
    </location>
</feature>
<dbReference type="EMBL" id="LJGU01000145">
    <property type="protein sequence ID" value="OEU96295.1"/>
    <property type="molecule type" value="Genomic_DNA"/>
</dbReference>
<sequence>MAVVPRPTPAQRLARPVRLSLSALAGWPARRWAAAAGAGVLSALAVGLPTAVVPNPFFARMTPVEWWNVPVLVLTALLGGVLVASYVRTGRTAETAGVAETTQAGVPAHDPTEDPAREEPDTDSTDRTDPAQGSARLGQRLGTASGLLAYFAVGCPVCNKLVLLLLGTSGAMQVWAPVQPLIAVLSLALLTFATVRRLAGEVACPVRA</sequence>
<feature type="transmembrane region" description="Helical" evidence="2">
    <location>
        <begin position="174"/>
        <end position="193"/>
    </location>
</feature>
<comment type="caution">
    <text evidence="3">The sequence shown here is derived from an EMBL/GenBank/DDBJ whole genome shotgun (WGS) entry which is preliminary data.</text>
</comment>
<keyword evidence="2" id="KW-1133">Transmembrane helix</keyword>
<dbReference type="AlphaFoldDB" id="A0A1E7JX98"/>
<keyword evidence="4" id="KW-1185">Reference proteome</keyword>
<reference evidence="3 4" key="1">
    <citation type="journal article" date="2016" name="Front. Microbiol.">
        <title>Comparative Genomics Analysis of Streptomyces Species Reveals Their Adaptation to the Marine Environment and Their Diversity at the Genomic Level.</title>
        <authorList>
            <person name="Tian X."/>
            <person name="Zhang Z."/>
            <person name="Yang T."/>
            <person name="Chen M."/>
            <person name="Li J."/>
            <person name="Chen F."/>
            <person name="Yang J."/>
            <person name="Li W."/>
            <person name="Zhang B."/>
            <person name="Zhang Z."/>
            <person name="Wu J."/>
            <person name="Zhang C."/>
            <person name="Long L."/>
            <person name="Xiao J."/>
        </authorList>
    </citation>
    <scope>NUCLEOTIDE SEQUENCE [LARGE SCALE GENOMIC DNA]</scope>
    <source>
        <strain evidence="3 4">SCSIO 02100</strain>
    </source>
</reference>
<keyword evidence="2" id="KW-0472">Membrane</keyword>
<protein>
    <submittedName>
        <fullName evidence="3">Uncharacterized protein</fullName>
    </submittedName>
</protein>
<proteinExistence type="predicted"/>
<gene>
    <name evidence="3" type="ORF">AN216_21610</name>
</gene>
<feature type="region of interest" description="Disordered" evidence="1">
    <location>
        <begin position="97"/>
        <end position="136"/>
    </location>
</feature>
<dbReference type="OrthoDB" id="166777at2"/>